<name>A0A941FQN2_9BACI</name>
<dbReference type="AlphaFoldDB" id="A0A941FQN2"/>
<protein>
    <submittedName>
        <fullName evidence="1">Uncharacterized protein</fullName>
    </submittedName>
</protein>
<accession>A0A941FQN2</accession>
<dbReference type="EMBL" id="JAGTPW010000054">
    <property type="protein sequence ID" value="MBR8645865.1"/>
    <property type="molecule type" value="Genomic_DNA"/>
</dbReference>
<gene>
    <name evidence="1" type="ORF">KEH51_23435</name>
</gene>
<evidence type="ECO:0000313" key="2">
    <source>
        <dbReference type="Proteomes" id="UP000680045"/>
    </source>
</evidence>
<sequence>MYFILQNFDEVLSVLENNKENLGIEFIKGRTINQFTGDGKNSNHLMVLNKDGEHDYSHGSIYEQYDAKFIGTCIPLLLNHEAKSYFHLEERLSEWINYIVQKKKLCIWKIC</sequence>
<proteinExistence type="predicted"/>
<comment type="caution">
    <text evidence="1">The sequence shown here is derived from an EMBL/GenBank/DDBJ whole genome shotgun (WGS) entry which is preliminary data.</text>
</comment>
<evidence type="ECO:0000313" key="1">
    <source>
        <dbReference type="EMBL" id="MBR8645865.1"/>
    </source>
</evidence>
<reference evidence="1" key="1">
    <citation type="submission" date="2021-04" db="EMBL/GenBank/DDBJ databases">
        <title>Whole genome sequencing of Enterococci isolates from hospitalized patients.</title>
        <authorList>
            <person name="Ogoti B.M."/>
            <person name="Onyambu F.G."/>
        </authorList>
    </citation>
    <scope>NUCLEOTIDE SEQUENCE</scope>
    <source>
        <strain evidence="1">242</strain>
    </source>
</reference>
<dbReference type="Proteomes" id="UP000680045">
    <property type="component" value="Unassembled WGS sequence"/>
</dbReference>
<organism evidence="1 2">
    <name type="scientific">Peribacillus frigoritolerans</name>
    <dbReference type="NCBI Taxonomy" id="450367"/>
    <lineage>
        <taxon>Bacteria</taxon>
        <taxon>Bacillati</taxon>
        <taxon>Bacillota</taxon>
        <taxon>Bacilli</taxon>
        <taxon>Bacillales</taxon>
        <taxon>Bacillaceae</taxon>
        <taxon>Peribacillus</taxon>
    </lineage>
</organism>